<protein>
    <submittedName>
        <fullName evidence="1">Uncharacterized protein</fullName>
    </submittedName>
</protein>
<sequence>MENINSSDYFHDLDLFRTPSEMQSYFESKREEIISNKELNDLARLKTGRYKIFLEEFYLLYLFSRSKLVPIDAKVRVVIGNQSYDAIVQYSTGEIKRYEITEFIYGKSEYEDAVLINERGYSKMRIGDTRDLETKAMEYLEEVIRNANKKAIKNYERVSIIIVMNTHIHLDIWNLNTELFIRKAIDRIRQLPFNCNEVLLLIRNNDPIELIDSNIYKVL</sequence>
<gene>
    <name evidence="1" type="ORF">GT019_16130</name>
</gene>
<dbReference type="RefSeq" id="WP_161744220.1">
    <property type="nucleotide sequence ID" value="NZ_JAAAMV010000012.1"/>
</dbReference>
<proteinExistence type="predicted"/>
<evidence type="ECO:0000313" key="1">
    <source>
        <dbReference type="EMBL" id="NBD25411.1"/>
    </source>
</evidence>
<keyword evidence="2" id="KW-1185">Reference proteome</keyword>
<name>A0ABW9XRY2_9BACL</name>
<comment type="caution">
    <text evidence="1">The sequence shown here is derived from an EMBL/GenBank/DDBJ whole genome shotgun (WGS) entry which is preliminary data.</text>
</comment>
<accession>A0ABW9XRY2</accession>
<evidence type="ECO:0000313" key="2">
    <source>
        <dbReference type="Proteomes" id="UP000665561"/>
    </source>
</evidence>
<organism evidence="1 2">
    <name type="scientific">Paenibacillus glycinis</name>
    <dbReference type="NCBI Taxonomy" id="2697035"/>
    <lineage>
        <taxon>Bacteria</taxon>
        <taxon>Bacillati</taxon>
        <taxon>Bacillota</taxon>
        <taxon>Bacilli</taxon>
        <taxon>Bacillales</taxon>
        <taxon>Paenibacillaceae</taxon>
        <taxon>Paenibacillus</taxon>
    </lineage>
</organism>
<dbReference type="Proteomes" id="UP000665561">
    <property type="component" value="Unassembled WGS sequence"/>
</dbReference>
<reference evidence="1 2" key="1">
    <citation type="submission" date="2020-01" db="EMBL/GenBank/DDBJ databases">
        <title>Paenibacillus soybeanensis sp. nov. isolated from the nodules of soybean (Glycine max(L.) Merr).</title>
        <authorList>
            <person name="Wang H."/>
        </authorList>
    </citation>
    <scope>NUCLEOTIDE SEQUENCE [LARGE SCALE GENOMIC DNA]</scope>
    <source>
        <strain evidence="1 2">T1</strain>
    </source>
</reference>
<dbReference type="EMBL" id="JAAAMV010000012">
    <property type="protein sequence ID" value="NBD25411.1"/>
    <property type="molecule type" value="Genomic_DNA"/>
</dbReference>